<dbReference type="InterPro" id="IPR034706">
    <property type="entry name" value="CpoB"/>
</dbReference>
<dbReference type="NCBIfam" id="TIGR02795">
    <property type="entry name" value="tol_pal_ybgF"/>
    <property type="match status" value="1"/>
</dbReference>
<dbReference type="RefSeq" id="WP_008037419.1">
    <property type="nucleotide sequence ID" value="NZ_JH725147.1"/>
</dbReference>
<proteinExistence type="inferred from homology"/>
<evidence type="ECO:0000313" key="3">
    <source>
        <dbReference type="EMBL" id="EJF91731.1"/>
    </source>
</evidence>
<dbReference type="Proteomes" id="UP000008952">
    <property type="component" value="Unassembled WGS sequence"/>
</dbReference>
<dbReference type="OrthoDB" id="7185608at2"/>
<dbReference type="Pfam" id="PF13174">
    <property type="entry name" value="TPR_6"/>
    <property type="match status" value="1"/>
</dbReference>
<comment type="caution">
    <text evidence="3">The sequence shown here is derived from an EMBL/GenBank/DDBJ whole genome shotgun (WGS) entry which is preliminary data.</text>
</comment>
<keyword evidence="1" id="KW-0574">Periplasm</keyword>
<comment type="function">
    <text evidence="1">Mediates coordination of peptidoglycan synthesis and outer membrane constriction during cell division.</text>
</comment>
<dbReference type="InterPro" id="IPR019734">
    <property type="entry name" value="TPR_rpt"/>
</dbReference>
<keyword evidence="1" id="KW-0131">Cell cycle</keyword>
<dbReference type="Pfam" id="PF13432">
    <property type="entry name" value="TPR_16"/>
    <property type="match status" value="1"/>
</dbReference>
<evidence type="ECO:0000256" key="2">
    <source>
        <dbReference type="SAM" id="MobiDB-lite"/>
    </source>
</evidence>
<dbReference type="GO" id="GO:0030288">
    <property type="term" value="C:outer membrane-bounded periplasmic space"/>
    <property type="evidence" value="ECO:0007669"/>
    <property type="project" value="UniProtKB-UniRule"/>
</dbReference>
<accession>J0QZX3</accession>
<name>J0QZX3_9HYPH</name>
<keyword evidence="1" id="KW-0732">Signal</keyword>
<dbReference type="STRING" id="1094558.ME5_00110"/>
<dbReference type="AlphaFoldDB" id="J0QZX3"/>
<dbReference type="InterPro" id="IPR014162">
    <property type="entry name" value="CpoB_C"/>
</dbReference>
<dbReference type="InterPro" id="IPR011990">
    <property type="entry name" value="TPR-like_helical_dom_sf"/>
</dbReference>
<feature type="region of interest" description="Disordered" evidence="2">
    <location>
        <begin position="172"/>
        <end position="198"/>
    </location>
</feature>
<evidence type="ECO:0000256" key="1">
    <source>
        <dbReference type="HAMAP-Rule" id="MF_02066"/>
    </source>
</evidence>
<keyword evidence="4" id="KW-1185">Reference proteome</keyword>
<dbReference type="HAMAP" id="MF_02066">
    <property type="entry name" value="CpoB"/>
    <property type="match status" value="1"/>
</dbReference>
<dbReference type="PATRIC" id="fig|1094558.3.peg.117"/>
<keyword evidence="1" id="KW-0132">Cell division</keyword>
<dbReference type="HOGENOM" id="CLU_044315_0_1_5"/>
<dbReference type="SUPFAM" id="SSF48452">
    <property type="entry name" value="TPR-like"/>
    <property type="match status" value="1"/>
</dbReference>
<dbReference type="Gene3D" id="1.25.40.10">
    <property type="entry name" value="Tetratricopeptide repeat domain"/>
    <property type="match status" value="1"/>
</dbReference>
<reference evidence="3 4" key="1">
    <citation type="submission" date="2012-03" db="EMBL/GenBank/DDBJ databases">
        <title>The Genome Sequence of Bartonella tamiae Th239.</title>
        <authorList>
            <consortium name="The Broad Institute Genome Sequencing Platform"/>
            <consortium name="The Broad Institute Genome Sequencing Center for Infectious Disease"/>
            <person name="Feldgarden M."/>
            <person name="Kirby J."/>
            <person name="Kosoy M."/>
            <person name="Birtles R."/>
            <person name="Probert W.S."/>
            <person name="Chiaraviglio L."/>
            <person name="Young S.K."/>
            <person name="Zeng Q."/>
            <person name="Gargeya S."/>
            <person name="Fitzgerald M."/>
            <person name="Haas B."/>
            <person name="Abouelleil A."/>
            <person name="Alvarado L."/>
            <person name="Arachchi H.M."/>
            <person name="Berlin A."/>
            <person name="Chapman S.B."/>
            <person name="Gearin G."/>
            <person name="Goldberg J."/>
            <person name="Griggs A."/>
            <person name="Gujja S."/>
            <person name="Hansen M."/>
            <person name="Heiman D."/>
            <person name="Howarth C."/>
            <person name="Larimer J."/>
            <person name="Lui A."/>
            <person name="MacDonald P.J.P."/>
            <person name="McCowen C."/>
            <person name="Montmayeur A."/>
            <person name="Murphy C."/>
            <person name="Neiman D."/>
            <person name="Pearson M."/>
            <person name="Priest M."/>
            <person name="Roberts A."/>
            <person name="Saif S."/>
            <person name="Shea T."/>
            <person name="Sisk P."/>
            <person name="Stolte C."/>
            <person name="Sykes S."/>
            <person name="Wortman J."/>
            <person name="Nusbaum C."/>
            <person name="Birren B."/>
        </authorList>
    </citation>
    <scope>NUCLEOTIDE SEQUENCE [LARGE SCALE GENOMIC DNA]</scope>
    <source>
        <strain evidence="3 4">Th239</strain>
    </source>
</reference>
<evidence type="ECO:0000313" key="4">
    <source>
        <dbReference type="Proteomes" id="UP000008952"/>
    </source>
</evidence>
<feature type="region of interest" description="Disordered" evidence="2">
    <location>
        <begin position="126"/>
        <end position="160"/>
    </location>
</feature>
<sequence>MDLGQRSKFVNRSFQKTLLATVLVPTLTLTALLPARSAPIRSQILSHIAEDFPLSNRMSGLSKKIQYAPSHNGQGNEGRISDLEQKVRELTGKVEELNFMVLQMQEEMRQLSHTPSDDNVAPIVQQPQTEDKHSSQNASRMNALPGVDIGQNQSSSEQKLPANEDKIHFDKDGNILKADNPPPQTQSPPQGGNMLTTVPETSTSKELYDIGYRHILAGDYRAAESVFRTFQERYPSDPMIGDASFWLGESLYGQKRYREAAQAFIDVQRNYKDSPRGPENLLKLGMTMSELKEEKVACATFAEVSKRYDNVEPAVLKRVKDEQSRNKCQ</sequence>
<gene>
    <name evidence="1" type="primary">cpoB</name>
    <name evidence="3" type="ORF">ME5_00110</name>
</gene>
<dbReference type="GO" id="GO:0043093">
    <property type="term" value="P:FtsZ-dependent cytokinesis"/>
    <property type="evidence" value="ECO:0007669"/>
    <property type="project" value="UniProtKB-UniRule"/>
</dbReference>
<dbReference type="EMBL" id="AIMB01000001">
    <property type="protein sequence ID" value="EJF91731.1"/>
    <property type="molecule type" value="Genomic_DNA"/>
</dbReference>
<protein>
    <recommendedName>
        <fullName evidence="1">Cell division coordinator CpoB</fullName>
    </recommendedName>
</protein>
<keyword evidence="1" id="KW-0175">Coiled coil</keyword>
<dbReference type="eggNOG" id="COG1729">
    <property type="taxonomic scope" value="Bacteria"/>
</dbReference>
<organism evidence="3 4">
    <name type="scientific">Bartonella tamiae Th239</name>
    <dbReference type="NCBI Taxonomy" id="1094558"/>
    <lineage>
        <taxon>Bacteria</taxon>
        <taxon>Pseudomonadati</taxon>
        <taxon>Pseudomonadota</taxon>
        <taxon>Alphaproteobacteria</taxon>
        <taxon>Hyphomicrobiales</taxon>
        <taxon>Bartonellaceae</taxon>
        <taxon>Bartonella</taxon>
    </lineage>
</organism>
<comment type="similarity">
    <text evidence="1">Belongs to the CpoB family.</text>
</comment>
<comment type="subcellular location">
    <subcellularLocation>
        <location evidence="1">Periplasm</location>
    </subcellularLocation>
</comment>
<feature type="coiled-coil region" evidence="1">
    <location>
        <begin position="80"/>
        <end position="107"/>
    </location>
</feature>